<feature type="transmembrane region" description="Helical" evidence="8">
    <location>
        <begin position="86"/>
        <end position="106"/>
    </location>
</feature>
<dbReference type="Pfam" id="PF00795">
    <property type="entry name" value="CN_hydrolase"/>
    <property type="match status" value="1"/>
</dbReference>
<dbReference type="SUPFAM" id="SSF56317">
    <property type="entry name" value="Carbon-nitrogen hydrolase"/>
    <property type="match status" value="1"/>
</dbReference>
<dbReference type="EMBL" id="BNAJ01000001">
    <property type="protein sequence ID" value="GHF30332.1"/>
    <property type="molecule type" value="Genomic_DNA"/>
</dbReference>
<feature type="transmembrane region" description="Helical" evidence="8">
    <location>
        <begin position="57"/>
        <end position="74"/>
    </location>
</feature>
<evidence type="ECO:0000256" key="1">
    <source>
        <dbReference type="ARBA" id="ARBA00004651"/>
    </source>
</evidence>
<dbReference type="InterPro" id="IPR036526">
    <property type="entry name" value="C-N_Hydrolase_sf"/>
</dbReference>
<keyword evidence="3 8" id="KW-0808">Transferase</keyword>
<organism evidence="10 11">
    <name type="scientific">Deinococcus metalli</name>
    <dbReference type="NCBI Taxonomy" id="1141878"/>
    <lineage>
        <taxon>Bacteria</taxon>
        <taxon>Thermotogati</taxon>
        <taxon>Deinococcota</taxon>
        <taxon>Deinococci</taxon>
        <taxon>Deinococcales</taxon>
        <taxon>Deinococcaceae</taxon>
        <taxon>Deinococcus</taxon>
    </lineage>
</organism>
<comment type="pathway">
    <text evidence="8">Protein modification; lipoprotein biosynthesis (N-acyl transfer).</text>
</comment>
<dbReference type="Proteomes" id="UP000619376">
    <property type="component" value="Unassembled WGS sequence"/>
</dbReference>
<proteinExistence type="inferred from homology"/>
<comment type="function">
    <text evidence="8">Catalyzes the phospholipid dependent N-acylation of the N-terminal cysteine of apolipoprotein, the last step in lipoprotein maturation.</text>
</comment>
<comment type="catalytic activity">
    <reaction evidence="8">
        <text>N-terminal S-1,2-diacyl-sn-glyceryl-L-cysteinyl-[lipoprotein] + a glycerophospholipid = N-acyl-S-1,2-diacyl-sn-glyceryl-L-cysteinyl-[lipoprotein] + a 2-acyl-sn-glycero-3-phospholipid + H(+)</text>
        <dbReference type="Rhea" id="RHEA:48228"/>
        <dbReference type="Rhea" id="RHEA-COMP:14681"/>
        <dbReference type="Rhea" id="RHEA-COMP:14684"/>
        <dbReference type="ChEBI" id="CHEBI:15378"/>
        <dbReference type="ChEBI" id="CHEBI:136912"/>
        <dbReference type="ChEBI" id="CHEBI:140656"/>
        <dbReference type="ChEBI" id="CHEBI:140657"/>
        <dbReference type="ChEBI" id="CHEBI:140660"/>
        <dbReference type="EC" id="2.3.1.269"/>
    </reaction>
</comment>
<dbReference type="Pfam" id="PF20154">
    <property type="entry name" value="LNT_N"/>
    <property type="match status" value="1"/>
</dbReference>
<feature type="transmembrane region" description="Helical" evidence="8">
    <location>
        <begin position="190"/>
        <end position="207"/>
    </location>
</feature>
<keyword evidence="2 8" id="KW-1003">Cell membrane</keyword>
<dbReference type="InterPro" id="IPR003010">
    <property type="entry name" value="C-N_Hydrolase"/>
</dbReference>
<gene>
    <name evidence="8 10" type="primary">lnt</name>
    <name evidence="10" type="ORF">GCM10017781_03060</name>
</gene>
<dbReference type="CDD" id="cd07571">
    <property type="entry name" value="ALP_N-acyl_transferase"/>
    <property type="match status" value="1"/>
</dbReference>
<evidence type="ECO:0000256" key="2">
    <source>
        <dbReference type="ARBA" id="ARBA00022475"/>
    </source>
</evidence>
<keyword evidence="4 8" id="KW-0812">Transmembrane</keyword>
<keyword evidence="6 8" id="KW-0472">Membrane</keyword>
<evidence type="ECO:0000259" key="9">
    <source>
        <dbReference type="PROSITE" id="PS50263"/>
    </source>
</evidence>
<evidence type="ECO:0000313" key="11">
    <source>
        <dbReference type="Proteomes" id="UP000619376"/>
    </source>
</evidence>
<comment type="subcellular location">
    <subcellularLocation>
        <location evidence="1 8">Cell membrane</location>
        <topology evidence="1 8">Multi-pass membrane protein</topology>
    </subcellularLocation>
</comment>
<dbReference type="HAMAP" id="MF_01148">
    <property type="entry name" value="Lnt"/>
    <property type="match status" value="1"/>
</dbReference>
<dbReference type="EC" id="2.3.1.269" evidence="8"/>
<reference evidence="11" key="1">
    <citation type="journal article" date="2019" name="Int. J. Syst. Evol. Microbiol.">
        <title>The Global Catalogue of Microorganisms (GCM) 10K type strain sequencing project: providing services to taxonomists for standard genome sequencing and annotation.</title>
        <authorList>
            <consortium name="The Broad Institute Genomics Platform"/>
            <consortium name="The Broad Institute Genome Sequencing Center for Infectious Disease"/>
            <person name="Wu L."/>
            <person name="Ma J."/>
        </authorList>
    </citation>
    <scope>NUCLEOTIDE SEQUENCE [LARGE SCALE GENOMIC DNA]</scope>
    <source>
        <strain evidence="11">CGMCC 1.18437</strain>
    </source>
</reference>
<evidence type="ECO:0000256" key="8">
    <source>
        <dbReference type="HAMAP-Rule" id="MF_01148"/>
    </source>
</evidence>
<dbReference type="PANTHER" id="PTHR38686:SF1">
    <property type="entry name" value="APOLIPOPROTEIN N-ACYLTRANSFERASE"/>
    <property type="match status" value="1"/>
</dbReference>
<feature type="transmembrane region" description="Helical" evidence="8">
    <location>
        <begin position="461"/>
        <end position="482"/>
    </location>
</feature>
<feature type="transmembrane region" description="Helical" evidence="8">
    <location>
        <begin position="158"/>
        <end position="178"/>
    </location>
</feature>
<keyword evidence="7 8" id="KW-0012">Acyltransferase</keyword>
<evidence type="ECO:0000256" key="7">
    <source>
        <dbReference type="ARBA" id="ARBA00023315"/>
    </source>
</evidence>
<dbReference type="NCBIfam" id="TIGR00546">
    <property type="entry name" value="lnt"/>
    <property type="match status" value="1"/>
</dbReference>
<feature type="transmembrane region" description="Helical" evidence="8">
    <location>
        <begin position="27"/>
        <end position="45"/>
    </location>
</feature>
<dbReference type="InterPro" id="IPR004563">
    <property type="entry name" value="Apolipo_AcylTrfase"/>
</dbReference>
<keyword evidence="11" id="KW-1185">Reference proteome</keyword>
<dbReference type="InterPro" id="IPR045378">
    <property type="entry name" value="LNT_N"/>
</dbReference>
<dbReference type="PROSITE" id="PS50263">
    <property type="entry name" value="CN_HYDROLASE"/>
    <property type="match status" value="1"/>
</dbReference>
<comment type="similarity">
    <text evidence="8">Belongs to the CN hydrolase family. Apolipoprotein N-acyltransferase subfamily.</text>
</comment>
<evidence type="ECO:0000256" key="4">
    <source>
        <dbReference type="ARBA" id="ARBA00022692"/>
    </source>
</evidence>
<evidence type="ECO:0000256" key="3">
    <source>
        <dbReference type="ARBA" id="ARBA00022679"/>
    </source>
</evidence>
<evidence type="ECO:0000256" key="5">
    <source>
        <dbReference type="ARBA" id="ARBA00022989"/>
    </source>
</evidence>
<feature type="domain" description="CN hydrolase" evidence="9">
    <location>
        <begin position="215"/>
        <end position="455"/>
    </location>
</feature>
<comment type="caution">
    <text evidence="10">The sequence shown here is derived from an EMBL/GenBank/DDBJ whole genome shotgun (WGS) entry which is preliminary data.</text>
</comment>
<evidence type="ECO:0000313" key="10">
    <source>
        <dbReference type="EMBL" id="GHF30332.1"/>
    </source>
</evidence>
<protein>
    <recommendedName>
        <fullName evidence="8">Apolipoprotein N-acyltransferase</fullName>
        <shortName evidence="8">ALP N-acyltransferase</shortName>
        <ecNumber evidence="8">2.3.1.269</ecNumber>
    </recommendedName>
</protein>
<sequence length="491" mass="52822">MAVVPALSVPIMSALLGAALALCNVPLPWSPLAFVPLAAVLWYAAQGSDARGVSVRLLWSGVGLFTVHLWWLTAFLNKLLGTGTGVLAFALFLLEGAFLAVMAYPLARLVRDPVARVWALAGAWVILEWLRFLGPLAFPWPTLGATLLPSPAIQIADLGGVLLGSVLVTFTAASLAAFALTRRPWGRGRLLAYAALAWAVALGYGLTRTPGSGPVQPVLVLRTPFDSFGRASGYVSPEEQERQQRVASQRQTHGEVVVWSETAITAPGRPAFLPSFVGPGISGVGSGGAEPEFNAVAAIDARSNATSWSDKSKLVPFGEYFPLYRPLHPLYAIIENAIHIRLGGVEESGDPRPLTLNGVRYGAYVCYDSVFPWVARSLAKQGAQLLVNPSNDGWYDGWGVLQHFAMGRVRAIETRRWLVRSVNRGVAGSVNDLGQPVQTVAAGETMQVLHVRPRLLSGTTVYMRVGDLPALLLAALMIVYAFRTDGRARRW</sequence>
<accession>A0ABQ3JGS2</accession>
<evidence type="ECO:0000256" key="6">
    <source>
        <dbReference type="ARBA" id="ARBA00023136"/>
    </source>
</evidence>
<dbReference type="PANTHER" id="PTHR38686">
    <property type="entry name" value="APOLIPOPROTEIN N-ACYLTRANSFERASE"/>
    <property type="match status" value="1"/>
</dbReference>
<feature type="transmembrane region" description="Helical" evidence="8">
    <location>
        <begin position="118"/>
        <end position="138"/>
    </location>
</feature>
<keyword evidence="5 8" id="KW-1133">Transmembrane helix</keyword>
<dbReference type="Gene3D" id="3.60.110.10">
    <property type="entry name" value="Carbon-nitrogen hydrolase"/>
    <property type="match status" value="1"/>
</dbReference>
<name>A0ABQ3JGS2_9DEIO</name>